<reference evidence="1" key="1">
    <citation type="submission" date="2020-08" db="EMBL/GenBank/DDBJ databases">
        <title>Genomic Encyclopedia of Type Strains, Phase IV (KMG-IV): sequencing the most valuable type-strain genomes for metagenomic binning, comparative biology and taxonomic classification.</title>
        <authorList>
            <person name="Goeker M."/>
        </authorList>
    </citation>
    <scope>NUCLEOTIDE SEQUENCE [LARGE SCALE GENOMIC DNA]</scope>
    <source>
        <strain evidence="1">DSM 105720</strain>
    </source>
</reference>
<dbReference type="EMBL" id="JACIER010000008">
    <property type="protein sequence ID" value="MBB4044450.1"/>
    <property type="molecule type" value="Genomic_DNA"/>
</dbReference>
<evidence type="ECO:0000313" key="1">
    <source>
        <dbReference type="EMBL" id="MBB4044450.1"/>
    </source>
</evidence>
<dbReference type="AlphaFoldDB" id="A0A840CX48"/>
<evidence type="ECO:0000313" key="2">
    <source>
        <dbReference type="Proteomes" id="UP000560658"/>
    </source>
</evidence>
<keyword evidence="2" id="KW-1185">Reference proteome</keyword>
<protein>
    <submittedName>
        <fullName evidence="1">Uncharacterized protein</fullName>
    </submittedName>
</protein>
<proteinExistence type="predicted"/>
<gene>
    <name evidence="1" type="ORF">GGR06_002244</name>
</gene>
<accession>A0A840CX48</accession>
<organism evidence="1 2">
    <name type="scientific">Bacteroides reticulotermitis</name>
    <dbReference type="NCBI Taxonomy" id="1133319"/>
    <lineage>
        <taxon>Bacteria</taxon>
        <taxon>Pseudomonadati</taxon>
        <taxon>Bacteroidota</taxon>
        <taxon>Bacteroidia</taxon>
        <taxon>Bacteroidales</taxon>
        <taxon>Bacteroidaceae</taxon>
        <taxon>Bacteroides</taxon>
    </lineage>
</organism>
<dbReference type="Proteomes" id="UP000560658">
    <property type="component" value="Unassembled WGS sequence"/>
</dbReference>
<name>A0A840CX48_9BACE</name>
<sequence>MIIVTFCRKQLIDTLIQCAYFSETNPFHRYDPISKSCVLYPNTPAVSRKRLKEDAKQGLSDPHKLTTHLDKPNVRATTEKVSEYFAYFPFNIYLCY</sequence>
<comment type="caution">
    <text evidence="1">The sequence shown here is derived from an EMBL/GenBank/DDBJ whole genome shotgun (WGS) entry which is preliminary data.</text>
</comment>